<keyword evidence="3" id="KW-0963">Cytoplasm</keyword>
<comment type="caution">
    <text evidence="7">The sequence shown here is derived from an EMBL/GenBank/DDBJ whole genome shotgun (WGS) entry which is preliminary data.</text>
</comment>
<dbReference type="InterPro" id="IPR038207">
    <property type="entry name" value="DIX_dom_sf"/>
</dbReference>
<dbReference type="InterPro" id="IPR015506">
    <property type="entry name" value="Dsh/Dvl-rel"/>
</dbReference>
<dbReference type="GO" id="GO:0005829">
    <property type="term" value="C:cytosol"/>
    <property type="evidence" value="ECO:0007669"/>
    <property type="project" value="TreeGrafter"/>
</dbReference>
<sequence length="168" mass="19306">MNVETKVIYHIDDEQTPYLIKLPVPSDLVTLGHFKAALNRPNFKYFFKSVDDDFGVVKEEISDDAGARILTPMARQVSMVILLLGTHLPEVQDLEKADRQVFTGDVRIAGIIWFLPAVLRKPNLPFLDCRNFHGMGRNWIDDPFIRNSMSEYDIRKECVHDALMLDMV</sequence>
<gene>
    <name evidence="7" type="primary">dvl3</name>
    <name evidence="7" type="ORF">T4E_12382</name>
</gene>
<dbReference type="FunFam" id="2.40.240.130:FF:000001">
    <property type="entry name" value="Segment polarity protein dishevelled homolog DVL-1"/>
    <property type="match status" value="1"/>
</dbReference>
<dbReference type="Pfam" id="PF00778">
    <property type="entry name" value="DIX"/>
    <property type="match status" value="1"/>
</dbReference>
<accession>A0A0V0XN85</accession>
<dbReference type="EMBL" id="JYDU01000199">
    <property type="protein sequence ID" value="KRX89397.1"/>
    <property type="molecule type" value="Genomic_DNA"/>
</dbReference>
<dbReference type="PANTHER" id="PTHR10878:SF25">
    <property type="entry name" value="SEGMENT POLARITY PROTEIN DISHEVELLED"/>
    <property type="match status" value="1"/>
</dbReference>
<dbReference type="PANTHER" id="PTHR10878">
    <property type="entry name" value="SEGMENT POLARITY PROTEIN DISHEVELLED"/>
    <property type="match status" value="1"/>
</dbReference>
<evidence type="ECO:0000256" key="4">
    <source>
        <dbReference type="ARBA" id="ARBA00022687"/>
    </source>
</evidence>
<dbReference type="Gene3D" id="2.40.240.130">
    <property type="match status" value="1"/>
</dbReference>
<evidence type="ECO:0000313" key="7">
    <source>
        <dbReference type="EMBL" id="KRX89397.1"/>
    </source>
</evidence>
<dbReference type="SMART" id="SM00021">
    <property type="entry name" value="DAX"/>
    <property type="match status" value="1"/>
</dbReference>
<organism evidence="7 8">
    <name type="scientific">Trichinella pseudospiralis</name>
    <name type="common">Parasitic roundworm</name>
    <dbReference type="NCBI Taxonomy" id="6337"/>
    <lineage>
        <taxon>Eukaryota</taxon>
        <taxon>Metazoa</taxon>
        <taxon>Ecdysozoa</taxon>
        <taxon>Nematoda</taxon>
        <taxon>Enoplea</taxon>
        <taxon>Dorylaimia</taxon>
        <taxon>Trichinellida</taxon>
        <taxon>Trichinellidae</taxon>
        <taxon>Trichinella</taxon>
    </lineage>
</organism>
<dbReference type="AlphaFoldDB" id="A0A0V0XN85"/>
<evidence type="ECO:0000256" key="5">
    <source>
        <dbReference type="PROSITE-ProRule" id="PRU00069"/>
    </source>
</evidence>
<dbReference type="SUPFAM" id="SSF54236">
    <property type="entry name" value="Ubiquitin-like"/>
    <property type="match status" value="1"/>
</dbReference>
<dbReference type="InterPro" id="IPR001158">
    <property type="entry name" value="DIX"/>
</dbReference>
<protein>
    <submittedName>
        <fullName evidence="7">Segment polarity protein dishevelled-like protein DVL-3</fullName>
    </submittedName>
</protein>
<keyword evidence="4 5" id="KW-0879">Wnt signaling pathway</keyword>
<proteinExistence type="predicted"/>
<dbReference type="InterPro" id="IPR029071">
    <property type="entry name" value="Ubiquitin-like_domsf"/>
</dbReference>
<name>A0A0V0XN85_TRIPS</name>
<keyword evidence="2" id="KW-0217">Developmental protein</keyword>
<evidence type="ECO:0000256" key="2">
    <source>
        <dbReference type="ARBA" id="ARBA00022473"/>
    </source>
</evidence>
<feature type="domain" description="DIX" evidence="6">
    <location>
        <begin position="2"/>
        <end position="83"/>
    </location>
</feature>
<comment type="subcellular location">
    <subcellularLocation>
        <location evidence="1">Cytoplasm</location>
    </subcellularLocation>
</comment>
<dbReference type="PROSITE" id="PS50841">
    <property type="entry name" value="DIX"/>
    <property type="match status" value="1"/>
</dbReference>
<reference evidence="7 8" key="1">
    <citation type="submission" date="2015-01" db="EMBL/GenBank/DDBJ databases">
        <title>Evolution of Trichinella species and genotypes.</title>
        <authorList>
            <person name="Korhonen P.K."/>
            <person name="Edoardo P."/>
            <person name="Giuseppe L.R."/>
            <person name="Gasser R.B."/>
        </authorList>
    </citation>
    <scope>NUCLEOTIDE SEQUENCE [LARGE SCALE GENOMIC DNA]</scope>
    <source>
        <strain evidence="7">ISS141</strain>
    </source>
</reference>
<evidence type="ECO:0000256" key="1">
    <source>
        <dbReference type="ARBA" id="ARBA00004496"/>
    </source>
</evidence>
<dbReference type="GO" id="GO:0060070">
    <property type="term" value="P:canonical Wnt signaling pathway"/>
    <property type="evidence" value="ECO:0007669"/>
    <property type="project" value="TreeGrafter"/>
</dbReference>
<evidence type="ECO:0000313" key="8">
    <source>
        <dbReference type="Proteomes" id="UP000054815"/>
    </source>
</evidence>
<dbReference type="Proteomes" id="UP000054815">
    <property type="component" value="Unassembled WGS sequence"/>
</dbReference>
<evidence type="ECO:0000259" key="6">
    <source>
        <dbReference type="PROSITE" id="PS50841"/>
    </source>
</evidence>
<evidence type="ECO:0000256" key="3">
    <source>
        <dbReference type="ARBA" id="ARBA00022490"/>
    </source>
</evidence>